<protein>
    <submittedName>
        <fullName evidence="2">Uncharacterized protein</fullName>
    </submittedName>
</protein>
<accession>A0AAV6SX82</accession>
<evidence type="ECO:0000313" key="2">
    <source>
        <dbReference type="EMBL" id="KAG7522355.1"/>
    </source>
</evidence>
<comment type="caution">
    <text evidence="2">The sequence shown here is derived from an EMBL/GenBank/DDBJ whole genome shotgun (WGS) entry which is preliminary data.</text>
</comment>
<proteinExistence type="predicted"/>
<sequence length="237" mass="26357">MHAVHHRLQTPPQRTRTTSHIAPPPQHRSRNNLDLTLPTIPEEEIPFSTLPPPQAPQRLSIYRGTSSTTAPPENTPSTTTTRYQPNLVQRTPTCTTRQPSRTLPDRHMTDFFPPSSKPLQKPAKRTRPIIPLHLSNQQTTQQPTFESQKTPTTQPSTIVPEPNHSNTAPATSTPLPQRTKKVTWGPTPIRTATRITALAPAPPIYPILHLTPPTTSHFKPMTVEPPSPMPPLSQNIP</sequence>
<feature type="compositionally biased region" description="Low complexity" evidence="1">
    <location>
        <begin position="9"/>
        <end position="18"/>
    </location>
</feature>
<dbReference type="EMBL" id="JAGKHQ010000002">
    <property type="protein sequence ID" value="KAG7522355.1"/>
    <property type="molecule type" value="Genomic_DNA"/>
</dbReference>
<feature type="region of interest" description="Disordered" evidence="1">
    <location>
        <begin position="64"/>
        <end position="123"/>
    </location>
</feature>
<evidence type="ECO:0000313" key="3">
    <source>
        <dbReference type="Proteomes" id="UP000693946"/>
    </source>
</evidence>
<feature type="compositionally biased region" description="Polar residues" evidence="1">
    <location>
        <begin position="136"/>
        <end position="176"/>
    </location>
</feature>
<dbReference type="Proteomes" id="UP000693946">
    <property type="component" value="Linkage Group LG10"/>
</dbReference>
<name>A0AAV6SX82_SOLSE</name>
<feature type="region of interest" description="Disordered" evidence="1">
    <location>
        <begin position="136"/>
        <end position="184"/>
    </location>
</feature>
<keyword evidence="3" id="KW-1185">Reference proteome</keyword>
<feature type="region of interest" description="Disordered" evidence="1">
    <location>
        <begin position="1"/>
        <end position="32"/>
    </location>
</feature>
<dbReference type="AlphaFoldDB" id="A0AAV6SX82"/>
<evidence type="ECO:0000256" key="1">
    <source>
        <dbReference type="SAM" id="MobiDB-lite"/>
    </source>
</evidence>
<reference evidence="2 3" key="1">
    <citation type="journal article" date="2021" name="Sci. Rep.">
        <title>Chromosome anchoring in Senegalese sole (Solea senegalensis) reveals sex-associated markers and genome rearrangements in flatfish.</title>
        <authorList>
            <person name="Guerrero-Cozar I."/>
            <person name="Gomez-Garrido J."/>
            <person name="Berbel C."/>
            <person name="Martinez-Blanch J.F."/>
            <person name="Alioto T."/>
            <person name="Claros M.G."/>
            <person name="Gagnaire P.A."/>
            <person name="Manchado M."/>
        </authorList>
    </citation>
    <scope>NUCLEOTIDE SEQUENCE [LARGE SCALE GENOMIC DNA]</scope>
    <source>
        <strain evidence="2">Sse05_10M</strain>
    </source>
</reference>
<feature type="compositionally biased region" description="Polar residues" evidence="1">
    <location>
        <begin position="64"/>
        <end position="101"/>
    </location>
</feature>
<gene>
    <name evidence="2" type="ORF">JOB18_020412</name>
</gene>
<organism evidence="2 3">
    <name type="scientific">Solea senegalensis</name>
    <name type="common">Senegalese sole</name>
    <dbReference type="NCBI Taxonomy" id="28829"/>
    <lineage>
        <taxon>Eukaryota</taxon>
        <taxon>Metazoa</taxon>
        <taxon>Chordata</taxon>
        <taxon>Craniata</taxon>
        <taxon>Vertebrata</taxon>
        <taxon>Euteleostomi</taxon>
        <taxon>Actinopterygii</taxon>
        <taxon>Neopterygii</taxon>
        <taxon>Teleostei</taxon>
        <taxon>Neoteleostei</taxon>
        <taxon>Acanthomorphata</taxon>
        <taxon>Carangaria</taxon>
        <taxon>Pleuronectiformes</taxon>
        <taxon>Pleuronectoidei</taxon>
        <taxon>Soleidae</taxon>
        <taxon>Solea</taxon>
    </lineage>
</organism>